<evidence type="ECO:0000256" key="2">
    <source>
        <dbReference type="ARBA" id="ARBA00007193"/>
    </source>
</evidence>
<evidence type="ECO:0000256" key="11">
    <source>
        <dbReference type="ARBA" id="ARBA00023303"/>
    </source>
</evidence>
<dbReference type="Pfam" id="PF00858">
    <property type="entry name" value="ASC"/>
    <property type="match status" value="1"/>
</dbReference>
<evidence type="ECO:0000256" key="10">
    <source>
        <dbReference type="ARBA" id="ARBA00023201"/>
    </source>
</evidence>
<proteinExistence type="inferred from homology"/>
<protein>
    <submittedName>
        <fullName evidence="14">Uncharacterized protein</fullName>
    </submittedName>
</protein>
<keyword evidence="3 12" id="KW-0813">Transport</keyword>
<dbReference type="InterPro" id="IPR001873">
    <property type="entry name" value="ENaC"/>
</dbReference>
<comment type="subcellular location">
    <subcellularLocation>
        <location evidence="1">Membrane</location>
        <topology evidence="1">Multi-pass membrane protein</topology>
    </subcellularLocation>
</comment>
<keyword evidence="6 13" id="KW-1133">Transmembrane helix</keyword>
<gene>
    <name evidence="14" type="ORF">EVAR_103284_1</name>
</gene>
<evidence type="ECO:0000313" key="14">
    <source>
        <dbReference type="EMBL" id="GBP65402.1"/>
    </source>
</evidence>
<sequence>MKQKLKSLDSKSFALIQCELESAKEHCHQYNDNIQDKRLKVVLVRFIGKRTPYQKYRVNYNNTYLRVFWLVFVTLSWYGSSLLIRAQYDAFQNNPISFVVETTYKDWDTHFPSVAVCENDNTERIEEKSDE</sequence>
<evidence type="ECO:0000256" key="7">
    <source>
        <dbReference type="ARBA" id="ARBA00023053"/>
    </source>
</evidence>
<name>A0A4C1XQZ7_EUMVA</name>
<evidence type="ECO:0000313" key="15">
    <source>
        <dbReference type="Proteomes" id="UP000299102"/>
    </source>
</evidence>
<evidence type="ECO:0000256" key="13">
    <source>
        <dbReference type="SAM" id="Phobius"/>
    </source>
</evidence>
<dbReference type="OrthoDB" id="5874059at2759"/>
<evidence type="ECO:0000256" key="12">
    <source>
        <dbReference type="RuleBase" id="RU000679"/>
    </source>
</evidence>
<keyword evidence="9 13" id="KW-0472">Membrane</keyword>
<evidence type="ECO:0000256" key="8">
    <source>
        <dbReference type="ARBA" id="ARBA00023065"/>
    </source>
</evidence>
<dbReference type="GO" id="GO:0005272">
    <property type="term" value="F:sodium channel activity"/>
    <property type="evidence" value="ECO:0007669"/>
    <property type="project" value="UniProtKB-KW"/>
</dbReference>
<evidence type="ECO:0000256" key="6">
    <source>
        <dbReference type="ARBA" id="ARBA00022989"/>
    </source>
</evidence>
<reference evidence="14 15" key="1">
    <citation type="journal article" date="2019" name="Commun. Biol.">
        <title>The bagworm genome reveals a unique fibroin gene that provides high tensile strength.</title>
        <authorList>
            <person name="Kono N."/>
            <person name="Nakamura H."/>
            <person name="Ohtoshi R."/>
            <person name="Tomita M."/>
            <person name="Numata K."/>
            <person name="Arakawa K."/>
        </authorList>
    </citation>
    <scope>NUCLEOTIDE SEQUENCE [LARGE SCALE GENOMIC DNA]</scope>
</reference>
<keyword evidence="15" id="KW-1185">Reference proteome</keyword>
<dbReference type="AlphaFoldDB" id="A0A4C1XQZ7"/>
<keyword evidence="11 12" id="KW-0407">Ion channel</keyword>
<comment type="caution">
    <text evidence="14">The sequence shown here is derived from an EMBL/GenBank/DDBJ whole genome shotgun (WGS) entry which is preliminary data.</text>
</comment>
<accession>A0A4C1XQZ7</accession>
<feature type="transmembrane region" description="Helical" evidence="13">
    <location>
        <begin position="64"/>
        <end position="84"/>
    </location>
</feature>
<comment type="similarity">
    <text evidence="2 12">Belongs to the amiloride-sensitive sodium channel (TC 1.A.6) family.</text>
</comment>
<keyword evidence="10 12" id="KW-0739">Sodium transport</keyword>
<keyword evidence="5 12" id="KW-0812">Transmembrane</keyword>
<keyword evidence="7" id="KW-0915">Sodium</keyword>
<dbReference type="GO" id="GO:0016020">
    <property type="term" value="C:membrane"/>
    <property type="evidence" value="ECO:0007669"/>
    <property type="project" value="UniProtKB-SubCell"/>
</dbReference>
<dbReference type="EMBL" id="BGZK01000928">
    <property type="protein sequence ID" value="GBP65402.1"/>
    <property type="molecule type" value="Genomic_DNA"/>
</dbReference>
<keyword evidence="4 12" id="KW-0894">Sodium channel</keyword>
<evidence type="ECO:0000256" key="9">
    <source>
        <dbReference type="ARBA" id="ARBA00023136"/>
    </source>
</evidence>
<dbReference type="Proteomes" id="UP000299102">
    <property type="component" value="Unassembled WGS sequence"/>
</dbReference>
<evidence type="ECO:0000256" key="1">
    <source>
        <dbReference type="ARBA" id="ARBA00004141"/>
    </source>
</evidence>
<organism evidence="14 15">
    <name type="scientific">Eumeta variegata</name>
    <name type="common">Bagworm moth</name>
    <name type="synonym">Eumeta japonica</name>
    <dbReference type="NCBI Taxonomy" id="151549"/>
    <lineage>
        <taxon>Eukaryota</taxon>
        <taxon>Metazoa</taxon>
        <taxon>Ecdysozoa</taxon>
        <taxon>Arthropoda</taxon>
        <taxon>Hexapoda</taxon>
        <taxon>Insecta</taxon>
        <taxon>Pterygota</taxon>
        <taxon>Neoptera</taxon>
        <taxon>Endopterygota</taxon>
        <taxon>Lepidoptera</taxon>
        <taxon>Glossata</taxon>
        <taxon>Ditrysia</taxon>
        <taxon>Tineoidea</taxon>
        <taxon>Psychidae</taxon>
        <taxon>Oiketicinae</taxon>
        <taxon>Eumeta</taxon>
    </lineage>
</organism>
<keyword evidence="8 12" id="KW-0406">Ion transport</keyword>
<evidence type="ECO:0000256" key="5">
    <source>
        <dbReference type="ARBA" id="ARBA00022692"/>
    </source>
</evidence>
<evidence type="ECO:0000256" key="3">
    <source>
        <dbReference type="ARBA" id="ARBA00022448"/>
    </source>
</evidence>
<evidence type="ECO:0000256" key="4">
    <source>
        <dbReference type="ARBA" id="ARBA00022461"/>
    </source>
</evidence>